<comment type="caution">
    <text evidence="1">The sequence shown here is derived from an EMBL/GenBank/DDBJ whole genome shotgun (WGS) entry which is preliminary data.</text>
</comment>
<feature type="non-terminal residue" evidence="1">
    <location>
        <position position="1"/>
    </location>
</feature>
<dbReference type="EMBL" id="JAAAIN010004753">
    <property type="protein sequence ID" value="KAG0278530.1"/>
    <property type="molecule type" value="Genomic_DNA"/>
</dbReference>
<dbReference type="OrthoDB" id="2409924at2759"/>
<sequence length="167" mass="18920">LNTAGLKRVTFRRMTSIEPLELRCLARTLSKLMNLTHFKIEMTERPMVGFPEAPLTLPMVLVLFFSLPKSMVSAKMEASVRRLLGCDAREGKLMLVQIGAAEQGEGRENRKASLDWAEDDLLAREGPLENLKELILPSFSLGRFLEDVMGWKIYGRPLRRRSMGKSV</sequence>
<name>A0A9P6QKW4_9FUNG</name>
<reference evidence="1" key="1">
    <citation type="journal article" date="2020" name="Fungal Divers.">
        <title>Resolving the Mortierellaceae phylogeny through synthesis of multi-gene phylogenetics and phylogenomics.</title>
        <authorList>
            <person name="Vandepol N."/>
            <person name="Liber J."/>
            <person name="Desiro A."/>
            <person name="Na H."/>
            <person name="Kennedy M."/>
            <person name="Barry K."/>
            <person name="Grigoriev I.V."/>
            <person name="Miller A.N."/>
            <person name="O'Donnell K."/>
            <person name="Stajich J.E."/>
            <person name="Bonito G."/>
        </authorList>
    </citation>
    <scope>NUCLEOTIDE SEQUENCE</scope>
    <source>
        <strain evidence="1">NVP60</strain>
    </source>
</reference>
<evidence type="ECO:0000313" key="1">
    <source>
        <dbReference type="EMBL" id="KAG0278530.1"/>
    </source>
</evidence>
<organism evidence="1 2">
    <name type="scientific">Linnemannia gamsii</name>
    <dbReference type="NCBI Taxonomy" id="64522"/>
    <lineage>
        <taxon>Eukaryota</taxon>
        <taxon>Fungi</taxon>
        <taxon>Fungi incertae sedis</taxon>
        <taxon>Mucoromycota</taxon>
        <taxon>Mortierellomycotina</taxon>
        <taxon>Mortierellomycetes</taxon>
        <taxon>Mortierellales</taxon>
        <taxon>Mortierellaceae</taxon>
        <taxon>Linnemannia</taxon>
    </lineage>
</organism>
<dbReference type="Proteomes" id="UP000823405">
    <property type="component" value="Unassembled WGS sequence"/>
</dbReference>
<gene>
    <name evidence="1" type="ORF">BGZ97_009718</name>
</gene>
<protein>
    <submittedName>
        <fullName evidence="1">Uncharacterized protein</fullName>
    </submittedName>
</protein>
<accession>A0A9P6QKW4</accession>
<keyword evidence="2" id="KW-1185">Reference proteome</keyword>
<dbReference type="AlphaFoldDB" id="A0A9P6QKW4"/>
<proteinExistence type="predicted"/>
<evidence type="ECO:0000313" key="2">
    <source>
        <dbReference type="Proteomes" id="UP000823405"/>
    </source>
</evidence>